<protein>
    <recommendedName>
        <fullName evidence="1">N-acetyltransferase domain-containing protein</fullName>
    </recommendedName>
</protein>
<dbReference type="InterPro" id="IPR016181">
    <property type="entry name" value="Acyl_CoA_acyltransferase"/>
</dbReference>
<dbReference type="SUPFAM" id="SSF55729">
    <property type="entry name" value="Acyl-CoA N-acyltransferases (Nat)"/>
    <property type="match status" value="1"/>
</dbReference>
<dbReference type="HOGENOM" id="CLU_070841_0_0_1"/>
<dbReference type="RefSeq" id="XP_013260826.1">
    <property type="nucleotide sequence ID" value="XM_013405372.1"/>
</dbReference>
<accession>A0A072PEG9</accession>
<dbReference type="CDD" id="cd04301">
    <property type="entry name" value="NAT_SF"/>
    <property type="match status" value="1"/>
</dbReference>
<dbReference type="PROSITE" id="PS51186">
    <property type="entry name" value="GNAT"/>
    <property type="match status" value="1"/>
</dbReference>
<reference evidence="2 3" key="1">
    <citation type="submission" date="2013-03" db="EMBL/GenBank/DDBJ databases">
        <title>The Genome Sequence of Exophiala aquamarina CBS 119918.</title>
        <authorList>
            <consortium name="The Broad Institute Genomics Platform"/>
            <person name="Cuomo C."/>
            <person name="de Hoog S."/>
            <person name="Gorbushina A."/>
            <person name="Walker B."/>
            <person name="Young S.K."/>
            <person name="Zeng Q."/>
            <person name="Gargeya S."/>
            <person name="Fitzgerald M."/>
            <person name="Haas B."/>
            <person name="Abouelleil A."/>
            <person name="Allen A.W."/>
            <person name="Alvarado L."/>
            <person name="Arachchi H.M."/>
            <person name="Berlin A.M."/>
            <person name="Chapman S.B."/>
            <person name="Gainer-Dewar J."/>
            <person name="Goldberg J."/>
            <person name="Griggs A."/>
            <person name="Gujja S."/>
            <person name="Hansen M."/>
            <person name="Howarth C."/>
            <person name="Imamovic A."/>
            <person name="Ireland A."/>
            <person name="Larimer J."/>
            <person name="McCowan C."/>
            <person name="Murphy C."/>
            <person name="Pearson M."/>
            <person name="Poon T.W."/>
            <person name="Priest M."/>
            <person name="Roberts A."/>
            <person name="Saif S."/>
            <person name="Shea T."/>
            <person name="Sisk P."/>
            <person name="Sykes S."/>
            <person name="Wortman J."/>
            <person name="Nusbaum C."/>
            <person name="Birren B."/>
        </authorList>
    </citation>
    <scope>NUCLEOTIDE SEQUENCE [LARGE SCALE GENOMIC DNA]</scope>
    <source>
        <strain evidence="2 3">CBS 119918</strain>
    </source>
</reference>
<name>A0A072PEG9_9EURO</name>
<dbReference type="EMBL" id="AMGV01000004">
    <property type="protein sequence ID" value="KEF58236.1"/>
    <property type="molecule type" value="Genomic_DNA"/>
</dbReference>
<dbReference type="Gene3D" id="3.40.630.30">
    <property type="match status" value="1"/>
</dbReference>
<dbReference type="Pfam" id="PF00583">
    <property type="entry name" value="Acetyltransf_1"/>
    <property type="match status" value="1"/>
</dbReference>
<evidence type="ECO:0000313" key="3">
    <source>
        <dbReference type="Proteomes" id="UP000027920"/>
    </source>
</evidence>
<organism evidence="2 3">
    <name type="scientific">Exophiala aquamarina CBS 119918</name>
    <dbReference type="NCBI Taxonomy" id="1182545"/>
    <lineage>
        <taxon>Eukaryota</taxon>
        <taxon>Fungi</taxon>
        <taxon>Dikarya</taxon>
        <taxon>Ascomycota</taxon>
        <taxon>Pezizomycotina</taxon>
        <taxon>Eurotiomycetes</taxon>
        <taxon>Chaetothyriomycetidae</taxon>
        <taxon>Chaetothyriales</taxon>
        <taxon>Herpotrichiellaceae</taxon>
        <taxon>Exophiala</taxon>
    </lineage>
</organism>
<dbReference type="VEuPathDB" id="FungiDB:A1O9_06162"/>
<dbReference type="GO" id="GO:0016747">
    <property type="term" value="F:acyltransferase activity, transferring groups other than amino-acyl groups"/>
    <property type="evidence" value="ECO:0007669"/>
    <property type="project" value="InterPro"/>
</dbReference>
<sequence length="165" mass="19200">MASNPDITIHRIDPYASPETVQQILDLAMNVFDAMGRKRDHHSTIETWMNHLNVPKSFILYATKPNSTEPIGFIFSFMRQQPFYDSPTLQHWVVVIAEIERGKGVFRTLMVESEKHARELGVETLGMACYPGKFKRMAEILPKLEGWELLRWEDEGNKNRWIKPL</sequence>
<dbReference type="STRING" id="1182545.A0A072PEG9"/>
<keyword evidence="3" id="KW-1185">Reference proteome</keyword>
<proteinExistence type="predicted"/>
<gene>
    <name evidence="2" type="ORF">A1O9_06162</name>
</gene>
<dbReference type="InterPro" id="IPR000182">
    <property type="entry name" value="GNAT_dom"/>
</dbReference>
<dbReference type="GeneID" id="25281079"/>
<comment type="caution">
    <text evidence="2">The sequence shown here is derived from an EMBL/GenBank/DDBJ whole genome shotgun (WGS) entry which is preliminary data.</text>
</comment>
<dbReference type="Proteomes" id="UP000027920">
    <property type="component" value="Unassembled WGS sequence"/>
</dbReference>
<evidence type="ECO:0000259" key="1">
    <source>
        <dbReference type="PROSITE" id="PS51186"/>
    </source>
</evidence>
<feature type="domain" description="N-acetyltransferase" evidence="1">
    <location>
        <begin position="7"/>
        <end position="165"/>
    </location>
</feature>
<dbReference type="AlphaFoldDB" id="A0A072PEG9"/>
<evidence type="ECO:0000313" key="2">
    <source>
        <dbReference type="EMBL" id="KEF58236.1"/>
    </source>
</evidence>